<sequence>WFVIRVEVDANEILVLVNKTGKTLPEDLADQFGDQVVLYPELVRAIAAGTSDTEEEVHGGYKGIRYEVLTEGRYFPNPYSYKVIKMPATNIRQSEIGVLIRRYGKPLPFPKTVATDPDERGPVAEILRPGRHNINLLAYDVQRLPAIQIPEGHVGVVTLLSGDDPKKPNTYTVEPGEKGVQRRTLPPGLEYYNSYLKRIEIVDVRSHKYDMLGKDAIHFPSNDSFTITIEGTIEWAIRPDHVAEATVAYGDEKDILSKVILPNARSVARIQGS</sequence>
<organism evidence="2">
    <name type="scientific">marine sediment metagenome</name>
    <dbReference type="NCBI Taxonomy" id="412755"/>
    <lineage>
        <taxon>unclassified sequences</taxon>
        <taxon>metagenomes</taxon>
        <taxon>ecological metagenomes</taxon>
    </lineage>
</organism>
<accession>X0WFG2</accession>
<gene>
    <name evidence="2" type="ORF">S01H1_33486</name>
</gene>
<comment type="caution">
    <text evidence="2">The sequence shown here is derived from an EMBL/GenBank/DDBJ whole genome shotgun (WGS) entry which is preliminary data.</text>
</comment>
<dbReference type="AlphaFoldDB" id="X0WFG2"/>
<protein>
    <recommendedName>
        <fullName evidence="1">Band 7 domain-containing protein</fullName>
    </recommendedName>
</protein>
<dbReference type="InterPro" id="IPR001107">
    <property type="entry name" value="Band_7"/>
</dbReference>
<feature type="domain" description="Band 7" evidence="1">
    <location>
        <begin position="148"/>
        <end position="268"/>
    </location>
</feature>
<feature type="non-terminal residue" evidence="2">
    <location>
        <position position="273"/>
    </location>
</feature>
<name>X0WFG2_9ZZZZ</name>
<evidence type="ECO:0000259" key="1">
    <source>
        <dbReference type="Pfam" id="PF01145"/>
    </source>
</evidence>
<dbReference type="EMBL" id="BARS01020794">
    <property type="protein sequence ID" value="GAG11441.1"/>
    <property type="molecule type" value="Genomic_DNA"/>
</dbReference>
<evidence type="ECO:0000313" key="2">
    <source>
        <dbReference type="EMBL" id="GAG11441.1"/>
    </source>
</evidence>
<proteinExistence type="predicted"/>
<dbReference type="Pfam" id="PF01145">
    <property type="entry name" value="Band_7"/>
    <property type="match status" value="1"/>
</dbReference>
<reference evidence="2" key="1">
    <citation type="journal article" date="2014" name="Front. Microbiol.">
        <title>High frequency of phylogenetically diverse reductive dehalogenase-homologous genes in deep subseafloor sedimentary metagenomes.</title>
        <authorList>
            <person name="Kawai M."/>
            <person name="Futagami T."/>
            <person name="Toyoda A."/>
            <person name="Takaki Y."/>
            <person name="Nishi S."/>
            <person name="Hori S."/>
            <person name="Arai W."/>
            <person name="Tsubouchi T."/>
            <person name="Morono Y."/>
            <person name="Uchiyama I."/>
            <person name="Ito T."/>
            <person name="Fujiyama A."/>
            <person name="Inagaki F."/>
            <person name="Takami H."/>
        </authorList>
    </citation>
    <scope>NUCLEOTIDE SEQUENCE</scope>
    <source>
        <strain evidence="2">Expedition CK06-06</strain>
    </source>
</reference>
<feature type="non-terminal residue" evidence="2">
    <location>
        <position position="1"/>
    </location>
</feature>